<feature type="compositionally biased region" description="Basic and acidic residues" evidence="1">
    <location>
        <begin position="215"/>
        <end position="225"/>
    </location>
</feature>
<dbReference type="Proteomes" id="UP000030690">
    <property type="component" value="Unassembled WGS sequence"/>
</dbReference>
<dbReference type="InterPro" id="IPR054076">
    <property type="entry name" value="ZUO1-like_ZHD"/>
</dbReference>
<feature type="compositionally biased region" description="Low complexity" evidence="1">
    <location>
        <begin position="239"/>
        <end position="252"/>
    </location>
</feature>
<dbReference type="PROSITE" id="PS51293">
    <property type="entry name" value="SANT"/>
    <property type="match status" value="1"/>
</dbReference>
<dbReference type="InterPro" id="IPR017884">
    <property type="entry name" value="SANT_dom"/>
</dbReference>
<dbReference type="InterPro" id="IPR001623">
    <property type="entry name" value="DnaJ_domain"/>
</dbReference>
<feature type="region of interest" description="Disordered" evidence="1">
    <location>
        <begin position="658"/>
        <end position="684"/>
    </location>
</feature>
<dbReference type="Pfam" id="PF00226">
    <property type="entry name" value="DnaJ"/>
    <property type="match status" value="1"/>
</dbReference>
<dbReference type="EMBL" id="KI925116">
    <property type="protein sequence ID" value="ETW17776.1"/>
    <property type="molecule type" value="Genomic_DNA"/>
</dbReference>
<dbReference type="CDD" id="cd00167">
    <property type="entry name" value="SANT"/>
    <property type="match status" value="2"/>
</dbReference>
<dbReference type="OrthoDB" id="1690618at2759"/>
<protein>
    <recommendedName>
        <fullName evidence="6">DNA-binding chaperone</fullName>
    </recommendedName>
</protein>
<dbReference type="GO" id="GO:0006450">
    <property type="term" value="P:regulation of translational fidelity"/>
    <property type="evidence" value="ECO:0007669"/>
    <property type="project" value="InterPro"/>
</dbReference>
<dbReference type="InterPro" id="IPR044634">
    <property type="entry name" value="Zuotin/DnaJC2"/>
</dbReference>
<feature type="compositionally biased region" description="Basic and acidic residues" evidence="1">
    <location>
        <begin position="658"/>
        <end position="675"/>
    </location>
</feature>
<name>A0A024V4P6_PLAFA</name>
<gene>
    <name evidence="4" type="ORF">PFFVO_03425</name>
</gene>
<feature type="compositionally biased region" description="Low complexity" evidence="1">
    <location>
        <begin position="447"/>
        <end position="463"/>
    </location>
</feature>
<dbReference type="SMART" id="SM00717">
    <property type="entry name" value="SANT"/>
    <property type="match status" value="2"/>
</dbReference>
<dbReference type="GO" id="GO:0051083">
    <property type="term" value="P:'de novo' cotranslational protein folding"/>
    <property type="evidence" value="ECO:0007669"/>
    <property type="project" value="InterPro"/>
</dbReference>
<dbReference type="InterPro" id="IPR009057">
    <property type="entry name" value="Homeodomain-like_sf"/>
</dbReference>
<dbReference type="CDD" id="cd06257">
    <property type="entry name" value="DnaJ"/>
    <property type="match status" value="1"/>
</dbReference>
<feature type="domain" description="SANT" evidence="3">
    <location>
        <begin position="772"/>
        <end position="827"/>
    </location>
</feature>
<dbReference type="PROSITE" id="PS50076">
    <property type="entry name" value="DNAJ_2"/>
    <property type="match status" value="1"/>
</dbReference>
<evidence type="ECO:0000259" key="2">
    <source>
        <dbReference type="PROSITE" id="PS50076"/>
    </source>
</evidence>
<accession>A0A024V4P6</accession>
<dbReference type="InterPro" id="IPR001005">
    <property type="entry name" value="SANT/Myb"/>
</dbReference>
<evidence type="ECO:0000313" key="5">
    <source>
        <dbReference type="Proteomes" id="UP000030690"/>
    </source>
</evidence>
<dbReference type="SUPFAM" id="SSF46565">
    <property type="entry name" value="Chaperone J-domain"/>
    <property type="match status" value="1"/>
</dbReference>
<dbReference type="GO" id="GO:0005829">
    <property type="term" value="C:cytosol"/>
    <property type="evidence" value="ECO:0007669"/>
    <property type="project" value="TreeGrafter"/>
</dbReference>
<feature type="region of interest" description="Disordered" evidence="1">
    <location>
        <begin position="119"/>
        <end position="160"/>
    </location>
</feature>
<dbReference type="Gene3D" id="1.10.287.110">
    <property type="entry name" value="DnaJ domain"/>
    <property type="match status" value="1"/>
</dbReference>
<dbReference type="Gene3D" id="1.10.10.60">
    <property type="entry name" value="Homeodomain-like"/>
    <property type="match status" value="2"/>
</dbReference>
<sequence length="946" mass="111853">MSGCNLIWLDKATKKRSKDILCLEDIPYKDEIKYLNELKVLPYVSCIHCVNIRKKKVENAGFMFYIKYEVPLLLNEGDNIKKSKENKRVEDIEEIFLYKDKIDYMLNLEKSINKNNIYDKNISNDKENKRKKANEKDEEMNKDDYDNKENNNNGADNIKGQFKKGSNLIKKCIDQNIDVYDVLGVEETDDLETIKSCYKKLILLFHPDKNKGTAYLNEKEKEKEKNKKKGKNKKKKNYMNDANNNNNNNNNNNEKDFLYFIEKYNIEKLTNDEKKNIFLKIQDSYTILSDKILRKQYDSSIPFDESIPTLTQLEEAKNFYNFLRPVFKRNAKWSAIKPVPDIGDENTDIKEVKYFYDFWYNFNNWRDFSYQNEYDYEQAECREERRWMERENKKIQKKASKTENLRIIKLVDLAYNNDPRIIAENKRIKLEKLKKKEQAMIEKKNQQNENNNNNIQHNNNNNNIPSHKKNIDKASVKLWKHHIKSLCLTKLSNLVNTEDIQQKISIMSFDDLCEFIYDIYVILNFTVPKNNTDTTSTLLTNIKNNTIHKKVYNPNINDPKKAFQSIGSTSTTNNNHVNNNNNNNISTDGKTSTGFIGHLKNVHLDYKQIQTLIDTFKKYIQDHSFILQNNDHQLNDQHNYQTDIQTGTYTQCNEQFNKNEKENEKENENEIEKQQTHANNYSNVNTQDIRQNKFSNNILHSNNEKIYEHVKKENEEINIYSNDSTQININESNEHVYEHVGKLNEDTLKYSNDSTQSNVNIYNEQNNQENELQSNKWSAQEVSLLAKALKLYPGGTRNRWVLISNSIKTKTVKEVIKKTKEMFENDTLKNLGRNFDETPFDHFKNQNKGVMKKIDDNLDKREYKLTKENNNQVETDNLNGDVEKKKPWTHEEQHLLEQALIKYPTSIPIKERLKLVSHELKTRTVDEVILRMKTLRAQIMAQKSSK</sequence>
<feature type="domain" description="J" evidence="2">
    <location>
        <begin position="178"/>
        <end position="301"/>
    </location>
</feature>
<feature type="region of interest" description="Disordered" evidence="1">
    <location>
        <begin position="444"/>
        <end position="468"/>
    </location>
</feature>
<reference evidence="4 5" key="2">
    <citation type="submission" date="2013-02" db="EMBL/GenBank/DDBJ databases">
        <title>The Genome Sequence of Plasmodium falciparum Vietnam Oak-Knoll (FVO).</title>
        <authorList>
            <consortium name="The Broad Institute Genome Sequencing Platform"/>
            <consortium name="The Broad Institute Genome Sequencing Center for Infectious Disease"/>
            <person name="Neafsey D."/>
            <person name="Cheeseman I."/>
            <person name="Volkman S."/>
            <person name="Adams J."/>
            <person name="Walker B."/>
            <person name="Young S.K."/>
            <person name="Zeng Q."/>
            <person name="Gargeya S."/>
            <person name="Fitzgerald M."/>
            <person name="Haas B."/>
            <person name="Abouelleil A."/>
            <person name="Alvarado L."/>
            <person name="Arachchi H.M."/>
            <person name="Berlin A.M."/>
            <person name="Chapman S.B."/>
            <person name="Dewar J."/>
            <person name="Goldberg J."/>
            <person name="Griggs A."/>
            <person name="Gujja S."/>
            <person name="Hansen M."/>
            <person name="Howarth C."/>
            <person name="Imamovic A."/>
            <person name="Larimer J."/>
            <person name="McCowan C."/>
            <person name="Murphy C."/>
            <person name="Neiman D."/>
            <person name="Pearson M."/>
            <person name="Priest M."/>
            <person name="Roberts A."/>
            <person name="Saif S."/>
            <person name="Shea T."/>
            <person name="Sisk P."/>
            <person name="Sykes S."/>
            <person name="Wortman J."/>
            <person name="Nusbaum C."/>
            <person name="Birren B."/>
        </authorList>
    </citation>
    <scope>NUCLEOTIDE SEQUENCE [LARGE SCALE GENOMIC DNA]</scope>
    <source>
        <strain evidence="5">Vietnam Oak-Knoll (FVO)</strain>
    </source>
</reference>
<evidence type="ECO:0000259" key="3">
    <source>
        <dbReference type="PROSITE" id="PS51293"/>
    </source>
</evidence>
<reference evidence="4 5" key="1">
    <citation type="submission" date="2013-02" db="EMBL/GenBank/DDBJ databases">
        <title>The Genome Annotation of Plasmodium falciparum Vietnam Oak-Knoll (FVO).</title>
        <authorList>
            <consortium name="The Broad Institute Genome Sequencing Platform"/>
            <consortium name="The Broad Institute Genome Sequencing Center for Infectious Disease"/>
            <person name="Neafsey D."/>
            <person name="Hoffman S."/>
            <person name="Volkman S."/>
            <person name="Rosenthal P."/>
            <person name="Walker B."/>
            <person name="Young S.K."/>
            <person name="Zeng Q."/>
            <person name="Gargeya S."/>
            <person name="Fitzgerald M."/>
            <person name="Haas B."/>
            <person name="Abouelleil A."/>
            <person name="Allen A.W."/>
            <person name="Alvarado L."/>
            <person name="Arachchi H.M."/>
            <person name="Berlin A.M."/>
            <person name="Chapman S.B."/>
            <person name="Gainer-Dewar J."/>
            <person name="Goldberg J."/>
            <person name="Griggs A."/>
            <person name="Gujja S."/>
            <person name="Hansen M."/>
            <person name="Howarth C."/>
            <person name="Imamovic A."/>
            <person name="Ireland A."/>
            <person name="Larimer J."/>
            <person name="McCowan C."/>
            <person name="Murphy C."/>
            <person name="Pearson M."/>
            <person name="Poon T.W."/>
            <person name="Priest M."/>
            <person name="Roberts A."/>
            <person name="Saif S."/>
            <person name="Shea T."/>
            <person name="Sisk P."/>
            <person name="Sykes S."/>
            <person name="Wortman J."/>
            <person name="Nusbaum C."/>
            <person name="Birren B."/>
        </authorList>
    </citation>
    <scope>NUCLEOTIDE SEQUENCE [LARGE SCALE GENOMIC DNA]</scope>
    <source>
        <strain evidence="5">Vietnam Oak-Knoll (FVO)</strain>
    </source>
</reference>
<dbReference type="AlphaFoldDB" id="A0A024V4P6"/>
<dbReference type="Pfam" id="PF23082">
    <property type="entry name" value="Myb_DNA-binding_2"/>
    <property type="match status" value="1"/>
</dbReference>
<feature type="region of interest" description="Disordered" evidence="1">
    <location>
        <begin position="215"/>
        <end position="252"/>
    </location>
</feature>
<dbReference type="GO" id="GO:0043022">
    <property type="term" value="F:ribosome binding"/>
    <property type="evidence" value="ECO:0007669"/>
    <property type="project" value="InterPro"/>
</dbReference>
<evidence type="ECO:0008006" key="6">
    <source>
        <dbReference type="Google" id="ProtNLM"/>
    </source>
</evidence>
<dbReference type="PRINTS" id="PR00625">
    <property type="entry name" value="JDOMAIN"/>
</dbReference>
<dbReference type="SMART" id="SM00271">
    <property type="entry name" value="DnaJ"/>
    <property type="match status" value="1"/>
</dbReference>
<dbReference type="InterPro" id="IPR036869">
    <property type="entry name" value="J_dom_sf"/>
</dbReference>
<organism evidence="4 5">
    <name type="scientific">Plasmodium falciparum Vietnam Oak-Knoll</name>
    <name type="common">FVO</name>
    <dbReference type="NCBI Taxonomy" id="1036723"/>
    <lineage>
        <taxon>Eukaryota</taxon>
        <taxon>Sar</taxon>
        <taxon>Alveolata</taxon>
        <taxon>Apicomplexa</taxon>
        <taxon>Aconoidasida</taxon>
        <taxon>Haemosporida</taxon>
        <taxon>Plasmodiidae</taxon>
        <taxon>Plasmodium</taxon>
        <taxon>Plasmodium (Laverania)</taxon>
    </lineage>
</organism>
<feature type="compositionally biased region" description="Basic residues" evidence="1">
    <location>
        <begin position="226"/>
        <end position="237"/>
    </location>
</feature>
<evidence type="ECO:0000313" key="4">
    <source>
        <dbReference type="EMBL" id="ETW17776.1"/>
    </source>
</evidence>
<dbReference type="PANTHER" id="PTHR43999">
    <property type="entry name" value="DNAJ HOMOLOG SUBFAMILY C MEMBER 2"/>
    <property type="match status" value="1"/>
</dbReference>
<dbReference type="Pfam" id="PF21884">
    <property type="entry name" value="ZUO1-like_ZHD"/>
    <property type="match status" value="1"/>
</dbReference>
<evidence type="ECO:0000256" key="1">
    <source>
        <dbReference type="SAM" id="MobiDB-lite"/>
    </source>
</evidence>
<dbReference type="PANTHER" id="PTHR43999:SF1">
    <property type="entry name" value="DNAJ HOMOLOG SUBFAMILY C MEMBER 2"/>
    <property type="match status" value="1"/>
</dbReference>
<dbReference type="SUPFAM" id="SSF46689">
    <property type="entry name" value="Homeodomain-like"/>
    <property type="match status" value="2"/>
</dbReference>
<dbReference type="GO" id="GO:0030544">
    <property type="term" value="F:Hsp70 protein binding"/>
    <property type="evidence" value="ECO:0007669"/>
    <property type="project" value="InterPro"/>
</dbReference>
<proteinExistence type="predicted"/>